<keyword evidence="3" id="KW-1185">Reference proteome</keyword>
<reference evidence="2 3" key="1">
    <citation type="submission" date="2019-05" db="EMBL/GenBank/DDBJ databases">
        <title>Another draft genome of Portunus trituberculatus and its Hox gene families provides insights of decapod evolution.</title>
        <authorList>
            <person name="Jeong J.-H."/>
            <person name="Song I."/>
            <person name="Kim S."/>
            <person name="Choi T."/>
            <person name="Kim D."/>
            <person name="Ryu S."/>
            <person name="Kim W."/>
        </authorList>
    </citation>
    <scope>NUCLEOTIDE SEQUENCE [LARGE SCALE GENOMIC DNA]</scope>
    <source>
        <tissue evidence="2">Muscle</tissue>
    </source>
</reference>
<organism evidence="2 3">
    <name type="scientific">Portunus trituberculatus</name>
    <name type="common">Swimming crab</name>
    <name type="synonym">Neptunus trituberculatus</name>
    <dbReference type="NCBI Taxonomy" id="210409"/>
    <lineage>
        <taxon>Eukaryota</taxon>
        <taxon>Metazoa</taxon>
        <taxon>Ecdysozoa</taxon>
        <taxon>Arthropoda</taxon>
        <taxon>Crustacea</taxon>
        <taxon>Multicrustacea</taxon>
        <taxon>Malacostraca</taxon>
        <taxon>Eumalacostraca</taxon>
        <taxon>Eucarida</taxon>
        <taxon>Decapoda</taxon>
        <taxon>Pleocyemata</taxon>
        <taxon>Brachyura</taxon>
        <taxon>Eubrachyura</taxon>
        <taxon>Portunoidea</taxon>
        <taxon>Portunidae</taxon>
        <taxon>Portuninae</taxon>
        <taxon>Portunus</taxon>
    </lineage>
</organism>
<comment type="caution">
    <text evidence="2">The sequence shown here is derived from an EMBL/GenBank/DDBJ whole genome shotgun (WGS) entry which is preliminary data.</text>
</comment>
<dbReference type="Proteomes" id="UP000324222">
    <property type="component" value="Unassembled WGS sequence"/>
</dbReference>
<proteinExistence type="predicted"/>
<dbReference type="EMBL" id="VSRR010083679">
    <property type="protein sequence ID" value="MPC90226.1"/>
    <property type="molecule type" value="Genomic_DNA"/>
</dbReference>
<protein>
    <submittedName>
        <fullName evidence="2">Uncharacterized protein</fullName>
    </submittedName>
</protein>
<feature type="region of interest" description="Disordered" evidence="1">
    <location>
        <begin position="84"/>
        <end position="115"/>
    </location>
</feature>
<gene>
    <name evidence="2" type="ORF">E2C01_085200</name>
</gene>
<accession>A0A5B7J873</accession>
<evidence type="ECO:0000313" key="2">
    <source>
        <dbReference type="EMBL" id="MPC90226.1"/>
    </source>
</evidence>
<name>A0A5B7J873_PORTR</name>
<sequence length="115" mass="12655">MKQEKQLPGASLLHYRSRLGVAVTGCTLRRETQSNHKRPCFPYVCPSCPDVRATRAEESGVCERMCEIPVLRFRREFVLVPPQTSVDSSWGGVTPDKSSVALGSGEAFSSRSLPS</sequence>
<evidence type="ECO:0000256" key="1">
    <source>
        <dbReference type="SAM" id="MobiDB-lite"/>
    </source>
</evidence>
<dbReference type="AlphaFoldDB" id="A0A5B7J873"/>
<evidence type="ECO:0000313" key="3">
    <source>
        <dbReference type="Proteomes" id="UP000324222"/>
    </source>
</evidence>